<comment type="similarity">
    <text evidence="8 9">Belongs to the TRAP transporter small permease family.</text>
</comment>
<comment type="caution">
    <text evidence="11">The sequence shown here is derived from an EMBL/GenBank/DDBJ whole genome shotgun (WGS) entry which is preliminary data.</text>
</comment>
<dbReference type="GO" id="GO:0015740">
    <property type="term" value="P:C4-dicarboxylate transport"/>
    <property type="evidence" value="ECO:0007669"/>
    <property type="project" value="TreeGrafter"/>
</dbReference>
<dbReference type="AlphaFoldDB" id="A0AAW5R0J3"/>
<reference evidence="11 12" key="1">
    <citation type="submission" date="2022-04" db="EMBL/GenBank/DDBJ databases">
        <authorList>
            <person name="Ye Y.-Q."/>
            <person name="Du Z.-J."/>
        </authorList>
    </citation>
    <scope>NUCLEOTIDE SEQUENCE [LARGE SCALE GENOMIC DNA]</scope>
    <source>
        <strain evidence="11 12">A6E488</strain>
    </source>
</reference>
<dbReference type="InterPro" id="IPR055348">
    <property type="entry name" value="DctQ"/>
</dbReference>
<keyword evidence="6 9" id="KW-1133">Transmembrane helix</keyword>
<dbReference type="EMBL" id="JALIDZ010000007">
    <property type="protein sequence ID" value="MCT8973488.1"/>
    <property type="molecule type" value="Genomic_DNA"/>
</dbReference>
<dbReference type="RefSeq" id="WP_261617053.1">
    <property type="nucleotide sequence ID" value="NZ_JALIDZ010000007.1"/>
</dbReference>
<organism evidence="11 12">
    <name type="scientific">Microbaculum marinisediminis</name>
    <dbReference type="NCBI Taxonomy" id="2931392"/>
    <lineage>
        <taxon>Bacteria</taxon>
        <taxon>Pseudomonadati</taxon>
        <taxon>Pseudomonadota</taxon>
        <taxon>Alphaproteobacteria</taxon>
        <taxon>Hyphomicrobiales</taxon>
        <taxon>Tepidamorphaceae</taxon>
        <taxon>Microbaculum</taxon>
    </lineage>
</organism>
<name>A0AAW5R0J3_9HYPH</name>
<evidence type="ECO:0000256" key="7">
    <source>
        <dbReference type="ARBA" id="ARBA00023136"/>
    </source>
</evidence>
<evidence type="ECO:0000256" key="8">
    <source>
        <dbReference type="ARBA" id="ARBA00038436"/>
    </source>
</evidence>
<evidence type="ECO:0000256" key="9">
    <source>
        <dbReference type="RuleBase" id="RU369079"/>
    </source>
</evidence>
<evidence type="ECO:0000256" key="5">
    <source>
        <dbReference type="ARBA" id="ARBA00022692"/>
    </source>
</evidence>
<dbReference type="PANTHER" id="PTHR35011">
    <property type="entry name" value="2,3-DIKETO-L-GULONATE TRAP TRANSPORTER SMALL PERMEASE PROTEIN YIAM"/>
    <property type="match status" value="1"/>
</dbReference>
<dbReference type="GO" id="GO:0022857">
    <property type="term" value="F:transmembrane transporter activity"/>
    <property type="evidence" value="ECO:0007669"/>
    <property type="project" value="UniProtKB-UniRule"/>
</dbReference>
<evidence type="ECO:0000256" key="3">
    <source>
        <dbReference type="ARBA" id="ARBA00022475"/>
    </source>
</evidence>
<evidence type="ECO:0000256" key="1">
    <source>
        <dbReference type="ARBA" id="ARBA00004429"/>
    </source>
</evidence>
<comment type="subcellular location">
    <subcellularLocation>
        <location evidence="1 9">Cell inner membrane</location>
        <topology evidence="1 9">Multi-pass membrane protein</topology>
    </subcellularLocation>
</comment>
<evidence type="ECO:0000259" key="10">
    <source>
        <dbReference type="Pfam" id="PF04290"/>
    </source>
</evidence>
<comment type="subunit">
    <text evidence="9">The complex comprises the extracytoplasmic solute receptor protein and the two transmembrane proteins.</text>
</comment>
<evidence type="ECO:0000313" key="12">
    <source>
        <dbReference type="Proteomes" id="UP001320898"/>
    </source>
</evidence>
<feature type="transmembrane region" description="Helical" evidence="9">
    <location>
        <begin position="87"/>
        <end position="104"/>
    </location>
</feature>
<dbReference type="Proteomes" id="UP001320898">
    <property type="component" value="Unassembled WGS sequence"/>
</dbReference>
<dbReference type="InterPro" id="IPR007387">
    <property type="entry name" value="TRAP_DctQ"/>
</dbReference>
<dbReference type="PANTHER" id="PTHR35011:SF10">
    <property type="entry name" value="TRAP TRANSPORTER SMALL PERMEASE PROTEIN"/>
    <property type="match status" value="1"/>
</dbReference>
<evidence type="ECO:0000313" key="11">
    <source>
        <dbReference type="EMBL" id="MCT8973488.1"/>
    </source>
</evidence>
<feature type="transmembrane region" description="Helical" evidence="9">
    <location>
        <begin position="12"/>
        <end position="34"/>
    </location>
</feature>
<keyword evidence="5 9" id="KW-0812">Transmembrane</keyword>
<keyword evidence="12" id="KW-1185">Reference proteome</keyword>
<dbReference type="Pfam" id="PF04290">
    <property type="entry name" value="DctQ"/>
    <property type="match status" value="1"/>
</dbReference>
<proteinExistence type="inferred from homology"/>
<sequence length="162" mass="17374">MIDRLQKGLLSFAGIVVLAIMGVTVVDVIGRYVLNRPLAGSFEITQLLLVLVIFAGLPAVCAAGSHIRVDVLLHMMSKGVRRFVERASAAMIVATLVYLAILTWEKAGEVVAIGDVTPFLHIPIGPFAYFISASCGLAAIAFTARMLRELRRVAVPADRSPS</sequence>
<evidence type="ECO:0000256" key="4">
    <source>
        <dbReference type="ARBA" id="ARBA00022519"/>
    </source>
</evidence>
<feature type="transmembrane region" description="Helical" evidence="9">
    <location>
        <begin position="46"/>
        <end position="67"/>
    </location>
</feature>
<gene>
    <name evidence="11" type="ORF">MUB46_16620</name>
</gene>
<keyword evidence="3" id="KW-1003">Cell membrane</keyword>
<comment type="function">
    <text evidence="9">Part of the tripartite ATP-independent periplasmic (TRAP) transport system.</text>
</comment>
<keyword evidence="4 9" id="KW-0997">Cell inner membrane</keyword>
<evidence type="ECO:0000256" key="6">
    <source>
        <dbReference type="ARBA" id="ARBA00022989"/>
    </source>
</evidence>
<protein>
    <recommendedName>
        <fullName evidence="9">TRAP transporter small permease protein</fullName>
    </recommendedName>
</protein>
<feature type="transmembrane region" description="Helical" evidence="9">
    <location>
        <begin position="124"/>
        <end position="144"/>
    </location>
</feature>
<feature type="domain" description="Tripartite ATP-independent periplasmic transporters DctQ component" evidence="10">
    <location>
        <begin position="20"/>
        <end position="152"/>
    </location>
</feature>
<keyword evidence="2 9" id="KW-0813">Transport</keyword>
<evidence type="ECO:0000256" key="2">
    <source>
        <dbReference type="ARBA" id="ARBA00022448"/>
    </source>
</evidence>
<dbReference type="GO" id="GO:0005886">
    <property type="term" value="C:plasma membrane"/>
    <property type="evidence" value="ECO:0007669"/>
    <property type="project" value="UniProtKB-SubCell"/>
</dbReference>
<accession>A0AAW5R0J3</accession>
<keyword evidence="7 9" id="KW-0472">Membrane</keyword>